<dbReference type="PANTHER" id="PTHR48111:SF1">
    <property type="entry name" value="TWO-COMPONENT RESPONSE REGULATOR ORR33"/>
    <property type="match status" value="1"/>
</dbReference>
<keyword evidence="5" id="KW-0804">Transcription</keyword>
<dbReference type="GO" id="GO:0000156">
    <property type="term" value="F:phosphorelay response regulator activity"/>
    <property type="evidence" value="ECO:0007669"/>
    <property type="project" value="TreeGrafter"/>
</dbReference>
<dbReference type="AlphaFoldDB" id="A0A9Q7EZK9"/>
<dbReference type="RefSeq" id="WP_274373532.1">
    <property type="nucleotide sequence ID" value="NZ_CP072943.1"/>
</dbReference>
<evidence type="ECO:0000256" key="3">
    <source>
        <dbReference type="ARBA" id="ARBA00023015"/>
    </source>
</evidence>
<dbReference type="GO" id="GO:0000976">
    <property type="term" value="F:transcription cis-regulatory region binding"/>
    <property type="evidence" value="ECO:0007669"/>
    <property type="project" value="TreeGrafter"/>
</dbReference>
<dbReference type="GO" id="GO:0006355">
    <property type="term" value="P:regulation of DNA-templated transcription"/>
    <property type="evidence" value="ECO:0007669"/>
    <property type="project" value="InterPro"/>
</dbReference>
<dbReference type="FunFam" id="3.40.50.2300:FF:000001">
    <property type="entry name" value="DNA-binding response regulator PhoB"/>
    <property type="match status" value="1"/>
</dbReference>
<organism evidence="10 11">
    <name type="scientific">Aminithiophilus ramosus</name>
    <dbReference type="NCBI Taxonomy" id="3029084"/>
    <lineage>
        <taxon>Bacteria</taxon>
        <taxon>Thermotogati</taxon>
        <taxon>Synergistota</taxon>
        <taxon>Synergistia</taxon>
        <taxon>Synergistales</taxon>
        <taxon>Aminithiophilaceae</taxon>
        <taxon>Aminithiophilus</taxon>
    </lineage>
</organism>
<gene>
    <name evidence="10" type="ORF">KAR29_13560</name>
</gene>
<evidence type="ECO:0000313" key="11">
    <source>
        <dbReference type="Proteomes" id="UP000671879"/>
    </source>
</evidence>
<dbReference type="Pfam" id="PF00486">
    <property type="entry name" value="Trans_reg_C"/>
    <property type="match status" value="1"/>
</dbReference>
<dbReference type="Pfam" id="PF00072">
    <property type="entry name" value="Response_reg"/>
    <property type="match status" value="1"/>
</dbReference>
<dbReference type="InterPro" id="IPR001867">
    <property type="entry name" value="OmpR/PhoB-type_DNA-bd"/>
</dbReference>
<dbReference type="InterPro" id="IPR036388">
    <property type="entry name" value="WH-like_DNA-bd_sf"/>
</dbReference>
<evidence type="ECO:0000313" key="10">
    <source>
        <dbReference type="EMBL" id="QTX32307.1"/>
    </source>
</evidence>
<dbReference type="CDD" id="cd00383">
    <property type="entry name" value="trans_reg_C"/>
    <property type="match status" value="1"/>
</dbReference>
<dbReference type="PROSITE" id="PS51755">
    <property type="entry name" value="OMPR_PHOB"/>
    <property type="match status" value="1"/>
</dbReference>
<feature type="modified residue" description="4-aspartylphosphate" evidence="6">
    <location>
        <position position="54"/>
    </location>
</feature>
<keyword evidence="1 6" id="KW-0597">Phosphoprotein</keyword>
<accession>A0A9Q7EZK9</accession>
<feature type="DNA-binding region" description="OmpR/PhoB-type" evidence="7">
    <location>
        <begin position="131"/>
        <end position="229"/>
    </location>
</feature>
<protein>
    <submittedName>
        <fullName evidence="10">Response regulator transcription factor</fullName>
    </submittedName>
</protein>
<dbReference type="SMART" id="SM00862">
    <property type="entry name" value="Trans_reg_C"/>
    <property type="match status" value="1"/>
</dbReference>
<evidence type="ECO:0000256" key="7">
    <source>
        <dbReference type="PROSITE-ProRule" id="PRU01091"/>
    </source>
</evidence>
<name>A0A9Q7EZK9_9BACT</name>
<dbReference type="InterPro" id="IPR016032">
    <property type="entry name" value="Sig_transdc_resp-reg_C-effctor"/>
</dbReference>
<keyword evidence="2" id="KW-0902">Two-component regulatory system</keyword>
<dbReference type="InterPro" id="IPR039420">
    <property type="entry name" value="WalR-like"/>
</dbReference>
<evidence type="ECO:0000256" key="2">
    <source>
        <dbReference type="ARBA" id="ARBA00023012"/>
    </source>
</evidence>
<dbReference type="Gene3D" id="3.40.50.2300">
    <property type="match status" value="1"/>
</dbReference>
<evidence type="ECO:0000259" key="8">
    <source>
        <dbReference type="PROSITE" id="PS50110"/>
    </source>
</evidence>
<evidence type="ECO:0000256" key="4">
    <source>
        <dbReference type="ARBA" id="ARBA00023125"/>
    </source>
</evidence>
<evidence type="ECO:0000256" key="1">
    <source>
        <dbReference type="ARBA" id="ARBA00022553"/>
    </source>
</evidence>
<feature type="domain" description="OmpR/PhoB-type" evidence="9">
    <location>
        <begin position="131"/>
        <end position="229"/>
    </location>
</feature>
<dbReference type="SUPFAM" id="SSF46894">
    <property type="entry name" value="C-terminal effector domain of the bipartite response regulators"/>
    <property type="match status" value="1"/>
</dbReference>
<dbReference type="KEGG" id="aram:KAR29_13560"/>
<proteinExistence type="predicted"/>
<dbReference type="Proteomes" id="UP000671879">
    <property type="component" value="Chromosome"/>
</dbReference>
<dbReference type="SUPFAM" id="SSF52172">
    <property type="entry name" value="CheY-like"/>
    <property type="match status" value="1"/>
</dbReference>
<evidence type="ECO:0000259" key="9">
    <source>
        <dbReference type="PROSITE" id="PS51755"/>
    </source>
</evidence>
<dbReference type="GO" id="GO:0032993">
    <property type="term" value="C:protein-DNA complex"/>
    <property type="evidence" value="ECO:0007669"/>
    <property type="project" value="TreeGrafter"/>
</dbReference>
<dbReference type="Gene3D" id="6.10.250.690">
    <property type="match status" value="1"/>
</dbReference>
<dbReference type="SMART" id="SM00448">
    <property type="entry name" value="REC"/>
    <property type="match status" value="1"/>
</dbReference>
<sequence>MAGERVLVVEDEATIADLVAEGLRRQGLRPEKVHDGDRALEMIETTRPDLVILDLMLPGLDGWEICRRMKESETTRTIPVIMLTARRDERDVVAGLELGADDYLRKPFSLLELVARVKALLRRTGTGGDEGGTLECGPLSLDLKGQEAFLNGAPLDLSPTEYRILELLAKNAGRTVSRDELLARIWGLYGGDTRTVDVHIWRLRRKIETDPETPSLIETLRGRGYRLHRGDDPS</sequence>
<dbReference type="PANTHER" id="PTHR48111">
    <property type="entry name" value="REGULATOR OF RPOS"/>
    <property type="match status" value="1"/>
</dbReference>
<keyword evidence="11" id="KW-1185">Reference proteome</keyword>
<keyword evidence="4 7" id="KW-0238">DNA-binding</keyword>
<dbReference type="Gene3D" id="1.10.10.10">
    <property type="entry name" value="Winged helix-like DNA-binding domain superfamily/Winged helix DNA-binding domain"/>
    <property type="match status" value="1"/>
</dbReference>
<evidence type="ECO:0000256" key="6">
    <source>
        <dbReference type="PROSITE-ProRule" id="PRU00169"/>
    </source>
</evidence>
<feature type="domain" description="Response regulatory" evidence="8">
    <location>
        <begin position="5"/>
        <end position="121"/>
    </location>
</feature>
<dbReference type="GO" id="GO:0005829">
    <property type="term" value="C:cytosol"/>
    <property type="evidence" value="ECO:0007669"/>
    <property type="project" value="TreeGrafter"/>
</dbReference>
<dbReference type="EMBL" id="CP072943">
    <property type="protein sequence ID" value="QTX32307.1"/>
    <property type="molecule type" value="Genomic_DNA"/>
</dbReference>
<dbReference type="InterPro" id="IPR011006">
    <property type="entry name" value="CheY-like_superfamily"/>
</dbReference>
<keyword evidence="3" id="KW-0805">Transcription regulation</keyword>
<dbReference type="PROSITE" id="PS50110">
    <property type="entry name" value="RESPONSE_REGULATORY"/>
    <property type="match status" value="1"/>
</dbReference>
<dbReference type="InterPro" id="IPR001789">
    <property type="entry name" value="Sig_transdc_resp-reg_receiver"/>
</dbReference>
<reference evidence="11" key="1">
    <citation type="submission" date="2021-04" db="EMBL/GenBank/DDBJ databases">
        <title>A novel Synergistetes isolate from a pyrite-forming mixed culture.</title>
        <authorList>
            <person name="Bunk B."/>
            <person name="Sproer C."/>
            <person name="Spring S."/>
            <person name="Pester M."/>
        </authorList>
    </citation>
    <scope>NUCLEOTIDE SEQUENCE [LARGE SCALE GENOMIC DNA]</scope>
    <source>
        <strain evidence="11">J.5.4.2-T.3.5.2</strain>
    </source>
</reference>
<evidence type="ECO:0000256" key="5">
    <source>
        <dbReference type="ARBA" id="ARBA00023163"/>
    </source>
</evidence>